<name>A0A0K2TSS7_LEPSM</name>
<sequence>STIENYIRVSKYFLSFLGHIAFQGICPLEIKKVSYPQLKNDSCNPRRTTRGHTWGILI</sequence>
<organism evidence="1">
    <name type="scientific">Lepeophtheirus salmonis</name>
    <name type="common">Salmon louse</name>
    <name type="synonym">Caligus salmonis</name>
    <dbReference type="NCBI Taxonomy" id="72036"/>
    <lineage>
        <taxon>Eukaryota</taxon>
        <taxon>Metazoa</taxon>
        <taxon>Ecdysozoa</taxon>
        <taxon>Arthropoda</taxon>
        <taxon>Crustacea</taxon>
        <taxon>Multicrustacea</taxon>
        <taxon>Hexanauplia</taxon>
        <taxon>Copepoda</taxon>
        <taxon>Siphonostomatoida</taxon>
        <taxon>Caligidae</taxon>
        <taxon>Lepeophtheirus</taxon>
    </lineage>
</organism>
<feature type="non-terminal residue" evidence="1">
    <location>
        <position position="1"/>
    </location>
</feature>
<evidence type="ECO:0000313" key="1">
    <source>
        <dbReference type="EMBL" id="CDW29109.1"/>
    </source>
</evidence>
<protein>
    <submittedName>
        <fullName evidence="1">Uncharacterized protein</fullName>
    </submittedName>
</protein>
<proteinExistence type="predicted"/>
<accession>A0A0K2TSS7</accession>
<dbReference type="AlphaFoldDB" id="A0A0K2TSS7"/>
<dbReference type="EMBL" id="HACA01011748">
    <property type="protein sequence ID" value="CDW29109.1"/>
    <property type="molecule type" value="Transcribed_RNA"/>
</dbReference>
<reference evidence="1" key="1">
    <citation type="submission" date="2014-05" db="EMBL/GenBank/DDBJ databases">
        <authorList>
            <person name="Chronopoulou M."/>
        </authorList>
    </citation>
    <scope>NUCLEOTIDE SEQUENCE</scope>
    <source>
        <tissue evidence="1">Whole organism</tissue>
    </source>
</reference>